<evidence type="ECO:0000256" key="2">
    <source>
        <dbReference type="ARBA" id="ARBA00022771"/>
    </source>
</evidence>
<dbReference type="InterPro" id="IPR019787">
    <property type="entry name" value="Znf_PHD-finger"/>
</dbReference>
<dbReference type="InterPro" id="IPR013083">
    <property type="entry name" value="Znf_RING/FYVE/PHD"/>
</dbReference>
<dbReference type="EMBL" id="GEBQ01015845">
    <property type="protein sequence ID" value="JAT24132.1"/>
    <property type="molecule type" value="Transcribed_RNA"/>
</dbReference>
<dbReference type="AlphaFoldDB" id="A0A1B6LKA5"/>
<dbReference type="InterPro" id="IPR011011">
    <property type="entry name" value="Znf_FYVE_PHD"/>
</dbReference>
<evidence type="ECO:0000259" key="5">
    <source>
        <dbReference type="Pfam" id="PF00628"/>
    </source>
</evidence>
<feature type="coiled-coil region" evidence="4">
    <location>
        <begin position="55"/>
        <end position="96"/>
    </location>
</feature>
<sequence>LLCRGICNKWFHLKCTSLSKDEFKNIAKTTERWICNKCMSIDVTLGIEKETDEINNDVIQEIDSQNEIIKTLNEDLNQANELIKQLRSHTSQLETMLLKKKRPL</sequence>
<evidence type="ECO:0000256" key="1">
    <source>
        <dbReference type="ARBA" id="ARBA00022723"/>
    </source>
</evidence>
<evidence type="ECO:0000256" key="4">
    <source>
        <dbReference type="SAM" id="Coils"/>
    </source>
</evidence>
<dbReference type="GO" id="GO:0008270">
    <property type="term" value="F:zinc ion binding"/>
    <property type="evidence" value="ECO:0007669"/>
    <property type="project" value="UniProtKB-KW"/>
</dbReference>
<evidence type="ECO:0000256" key="3">
    <source>
        <dbReference type="ARBA" id="ARBA00022833"/>
    </source>
</evidence>
<keyword evidence="1" id="KW-0479">Metal-binding</keyword>
<keyword evidence="3" id="KW-0862">Zinc</keyword>
<reference evidence="6" key="1">
    <citation type="submission" date="2015-11" db="EMBL/GenBank/DDBJ databases">
        <title>De novo transcriptome assembly of four potential Pierce s Disease insect vectors from Arizona vineyards.</title>
        <authorList>
            <person name="Tassone E.E."/>
        </authorList>
    </citation>
    <scope>NUCLEOTIDE SEQUENCE</scope>
</reference>
<organism evidence="6">
    <name type="scientific">Graphocephala atropunctata</name>
    <dbReference type="NCBI Taxonomy" id="36148"/>
    <lineage>
        <taxon>Eukaryota</taxon>
        <taxon>Metazoa</taxon>
        <taxon>Ecdysozoa</taxon>
        <taxon>Arthropoda</taxon>
        <taxon>Hexapoda</taxon>
        <taxon>Insecta</taxon>
        <taxon>Pterygota</taxon>
        <taxon>Neoptera</taxon>
        <taxon>Paraneoptera</taxon>
        <taxon>Hemiptera</taxon>
        <taxon>Auchenorrhyncha</taxon>
        <taxon>Membracoidea</taxon>
        <taxon>Cicadellidae</taxon>
        <taxon>Cicadellinae</taxon>
        <taxon>Cicadellini</taxon>
        <taxon>Graphocephala</taxon>
    </lineage>
</organism>
<feature type="non-terminal residue" evidence="6">
    <location>
        <position position="1"/>
    </location>
</feature>
<accession>A0A1B6LKA5</accession>
<dbReference type="SUPFAM" id="SSF57903">
    <property type="entry name" value="FYVE/PHD zinc finger"/>
    <property type="match status" value="1"/>
</dbReference>
<feature type="domain" description="PHD-type" evidence="5">
    <location>
        <begin position="1"/>
        <end position="38"/>
    </location>
</feature>
<keyword evidence="4" id="KW-0175">Coiled coil</keyword>
<dbReference type="Gene3D" id="3.30.40.10">
    <property type="entry name" value="Zinc/RING finger domain, C3HC4 (zinc finger)"/>
    <property type="match status" value="1"/>
</dbReference>
<gene>
    <name evidence="6" type="ORF">g.51602</name>
</gene>
<dbReference type="Pfam" id="PF00628">
    <property type="entry name" value="PHD"/>
    <property type="match status" value="1"/>
</dbReference>
<evidence type="ECO:0000313" key="6">
    <source>
        <dbReference type="EMBL" id="JAT24132.1"/>
    </source>
</evidence>
<keyword evidence="2" id="KW-0863">Zinc-finger</keyword>
<protein>
    <recommendedName>
        <fullName evidence="5">PHD-type domain-containing protein</fullName>
    </recommendedName>
</protein>
<name>A0A1B6LKA5_9HEMI</name>
<proteinExistence type="predicted"/>